<comment type="caution">
    <text evidence="1">The sequence shown here is derived from an EMBL/GenBank/DDBJ whole genome shotgun (WGS) entry which is preliminary data.</text>
</comment>
<protein>
    <submittedName>
        <fullName evidence="1">Sirohydrochlorin cobaltochelatase</fullName>
        <ecNumber evidence="1">4.99.1.3</ecNumber>
    </submittedName>
</protein>
<sequence length="259" mass="29946">MKKGILVVSFGTSYMETLKLNIEACESKIKESFEGYEIRRAFTSGMIMRKLKQRDNIHIDTVEEALTKMVNDGFEEIVVQPLHIMPGEEYDDIKRDVHKFSRINKFENIVLGRPVLYSEEDYRIAVEALKEQLPEYDDKKAVVFMGHGSTHYANACYSMLQYILDDMGVKNVYIATVEGFPELRHVMPKLKEKKIEEVTLMPYMLVAGDHAQNDMAGDEEDSWKVILENEGFKVDIYLHGLGENSAYRDIYVQHVRDCI</sequence>
<dbReference type="AlphaFoldDB" id="A0A645EFL5"/>
<name>A0A645EFL5_9ZZZZ</name>
<dbReference type="GO" id="GO:0016852">
    <property type="term" value="F:sirohydrochlorin cobaltochelatase activity"/>
    <property type="evidence" value="ECO:0007669"/>
    <property type="project" value="UniProtKB-EC"/>
</dbReference>
<dbReference type="PANTHER" id="PTHR33542">
    <property type="entry name" value="SIROHYDROCHLORIN FERROCHELATASE, CHLOROPLASTIC"/>
    <property type="match status" value="1"/>
</dbReference>
<gene>
    <name evidence="1" type="primary">cbiK_15</name>
    <name evidence="1" type="ORF">SDC9_147276</name>
</gene>
<accession>A0A645EFL5</accession>
<dbReference type="EC" id="4.99.1.3" evidence="1"/>
<organism evidence="1">
    <name type="scientific">bioreactor metagenome</name>
    <dbReference type="NCBI Taxonomy" id="1076179"/>
    <lineage>
        <taxon>unclassified sequences</taxon>
        <taxon>metagenomes</taxon>
        <taxon>ecological metagenomes</taxon>
    </lineage>
</organism>
<dbReference type="InterPro" id="IPR010388">
    <property type="entry name" value="Anaerobic_Co-chelatase"/>
</dbReference>
<evidence type="ECO:0000313" key="1">
    <source>
        <dbReference type="EMBL" id="MPN00082.1"/>
    </source>
</evidence>
<keyword evidence="1" id="KW-0456">Lyase</keyword>
<dbReference type="PANTHER" id="PTHR33542:SF3">
    <property type="entry name" value="SIROHYDROCHLORIN FERROCHELATASE, CHLOROPLASTIC"/>
    <property type="match status" value="1"/>
</dbReference>
<dbReference type="SUPFAM" id="SSF53800">
    <property type="entry name" value="Chelatase"/>
    <property type="match status" value="1"/>
</dbReference>
<dbReference type="InterPro" id="IPR050963">
    <property type="entry name" value="Sirohydro_Cobaltochel/CbiX"/>
</dbReference>
<dbReference type="PIRSF" id="PIRSF033579">
    <property type="entry name" value="Anaer_Co_chel"/>
    <property type="match status" value="1"/>
</dbReference>
<reference evidence="1" key="1">
    <citation type="submission" date="2019-08" db="EMBL/GenBank/DDBJ databases">
        <authorList>
            <person name="Kucharzyk K."/>
            <person name="Murdoch R.W."/>
            <person name="Higgins S."/>
            <person name="Loffler F."/>
        </authorList>
    </citation>
    <scope>NUCLEOTIDE SEQUENCE</scope>
</reference>
<dbReference type="Gene3D" id="3.40.50.1400">
    <property type="match status" value="2"/>
</dbReference>
<dbReference type="Pfam" id="PF06180">
    <property type="entry name" value="CbiK"/>
    <property type="match status" value="1"/>
</dbReference>
<dbReference type="CDD" id="cd03412">
    <property type="entry name" value="CbiK_N"/>
    <property type="match status" value="1"/>
</dbReference>
<proteinExistence type="predicted"/>
<dbReference type="GO" id="GO:0019251">
    <property type="term" value="P:anaerobic cobalamin biosynthetic process"/>
    <property type="evidence" value="ECO:0007669"/>
    <property type="project" value="InterPro"/>
</dbReference>
<dbReference type="CDD" id="cd03413">
    <property type="entry name" value="CbiK_C"/>
    <property type="match status" value="1"/>
</dbReference>
<dbReference type="EMBL" id="VSSQ01046130">
    <property type="protein sequence ID" value="MPN00082.1"/>
    <property type="molecule type" value="Genomic_DNA"/>
</dbReference>